<feature type="binding site" evidence="14 15">
    <location>
        <position position="10"/>
    </location>
    <ligand>
        <name>a divalent metal cation</name>
        <dbReference type="ChEBI" id="CHEBI:60240"/>
    </ligand>
</feature>
<name>A0A1C0B5Y3_9BACT</name>
<dbReference type="GO" id="GO:0030145">
    <property type="term" value="F:manganese ion binding"/>
    <property type="evidence" value="ECO:0007669"/>
    <property type="project" value="UniProtKB-UniRule"/>
</dbReference>
<evidence type="ECO:0000256" key="4">
    <source>
        <dbReference type="ARBA" id="ARBA00004496"/>
    </source>
</evidence>
<dbReference type="InterPro" id="IPR024567">
    <property type="entry name" value="RNase_HII/HIII_dom"/>
</dbReference>
<reference evidence="19" key="1">
    <citation type="submission" date="2015-05" db="EMBL/GenBank/DDBJ databases">
        <authorList>
            <person name="Rovetto F."/>
            <person name="Cocolin L."/>
            <person name="Illeghems K."/>
            <person name="Van Nieuwerburgh F."/>
            <person name="Houf K."/>
        </authorList>
    </citation>
    <scope>NUCLEOTIDE SEQUENCE [LARGE SCALE GENOMIC DNA]</scope>
    <source>
        <strain evidence="19">DU22</strain>
    </source>
</reference>
<dbReference type="InterPro" id="IPR012337">
    <property type="entry name" value="RNaseH-like_sf"/>
</dbReference>
<dbReference type="PROSITE" id="PS51975">
    <property type="entry name" value="RNASE_H_2"/>
    <property type="match status" value="1"/>
</dbReference>
<organism evidence="18 19">
    <name type="scientific">Aliarcobacter thereius</name>
    <dbReference type="NCBI Taxonomy" id="544718"/>
    <lineage>
        <taxon>Bacteria</taxon>
        <taxon>Pseudomonadati</taxon>
        <taxon>Campylobacterota</taxon>
        <taxon>Epsilonproteobacteria</taxon>
        <taxon>Campylobacterales</taxon>
        <taxon>Arcobacteraceae</taxon>
        <taxon>Aliarcobacter</taxon>
    </lineage>
</organism>
<comment type="subcellular location">
    <subcellularLocation>
        <location evidence="4 14">Cytoplasm</location>
    </subcellularLocation>
</comment>
<feature type="binding site" evidence="14 15">
    <location>
        <position position="99"/>
    </location>
    <ligand>
        <name>a divalent metal cation</name>
        <dbReference type="ChEBI" id="CHEBI:60240"/>
    </ligand>
</feature>
<evidence type="ECO:0000256" key="5">
    <source>
        <dbReference type="ARBA" id="ARBA00007383"/>
    </source>
</evidence>
<evidence type="ECO:0000256" key="12">
    <source>
        <dbReference type="ARBA" id="ARBA00022801"/>
    </source>
</evidence>
<evidence type="ECO:0000259" key="17">
    <source>
        <dbReference type="PROSITE" id="PS51975"/>
    </source>
</evidence>
<evidence type="ECO:0000256" key="8">
    <source>
        <dbReference type="ARBA" id="ARBA00022490"/>
    </source>
</evidence>
<evidence type="ECO:0000256" key="14">
    <source>
        <dbReference type="HAMAP-Rule" id="MF_00052"/>
    </source>
</evidence>
<dbReference type="STRING" id="544718.AAX25_01928"/>
<dbReference type="GO" id="GO:0004523">
    <property type="term" value="F:RNA-DNA hybrid ribonuclease activity"/>
    <property type="evidence" value="ECO:0007669"/>
    <property type="project" value="UniProtKB-UniRule"/>
</dbReference>
<evidence type="ECO:0000256" key="2">
    <source>
        <dbReference type="ARBA" id="ARBA00001946"/>
    </source>
</evidence>
<evidence type="ECO:0000313" key="19">
    <source>
        <dbReference type="Proteomes" id="UP000093281"/>
    </source>
</evidence>
<dbReference type="InterPro" id="IPR036397">
    <property type="entry name" value="RNaseH_sf"/>
</dbReference>
<dbReference type="PANTHER" id="PTHR10954">
    <property type="entry name" value="RIBONUCLEASE H2 SUBUNIT A"/>
    <property type="match status" value="1"/>
</dbReference>
<dbReference type="PATRIC" id="fig|544718.43.peg.1892"/>
<dbReference type="CDD" id="cd07182">
    <property type="entry name" value="RNase_HII_bacteria_HII_like"/>
    <property type="match status" value="1"/>
</dbReference>
<comment type="cofactor">
    <cofactor evidence="2">
        <name>Mg(2+)</name>
        <dbReference type="ChEBI" id="CHEBI:18420"/>
    </cofactor>
</comment>
<evidence type="ECO:0000256" key="1">
    <source>
        <dbReference type="ARBA" id="ARBA00000077"/>
    </source>
</evidence>
<keyword evidence="13 14" id="KW-0464">Manganese</keyword>
<keyword evidence="8 14" id="KW-0963">Cytoplasm</keyword>
<dbReference type="RefSeq" id="WP_066184945.1">
    <property type="nucleotide sequence ID" value="NZ_LCUJ01000005.1"/>
</dbReference>
<evidence type="ECO:0000256" key="9">
    <source>
        <dbReference type="ARBA" id="ARBA00022722"/>
    </source>
</evidence>
<comment type="similarity">
    <text evidence="5 14 16">Belongs to the RNase HII family.</text>
</comment>
<dbReference type="HAMAP" id="MF_00052_B">
    <property type="entry name" value="RNase_HII_B"/>
    <property type="match status" value="1"/>
</dbReference>
<dbReference type="GO" id="GO:0005737">
    <property type="term" value="C:cytoplasm"/>
    <property type="evidence" value="ECO:0007669"/>
    <property type="project" value="UniProtKB-SubCell"/>
</dbReference>
<protein>
    <recommendedName>
        <fullName evidence="7 14">Ribonuclease HII</fullName>
        <shortName evidence="14">RNase HII</shortName>
        <ecNumber evidence="6 14">3.1.26.4</ecNumber>
    </recommendedName>
</protein>
<evidence type="ECO:0000256" key="16">
    <source>
        <dbReference type="RuleBase" id="RU003515"/>
    </source>
</evidence>
<gene>
    <name evidence="14 18" type="primary">rnhB</name>
    <name evidence="18" type="ORF">AAX29_01500</name>
</gene>
<evidence type="ECO:0000313" key="18">
    <source>
        <dbReference type="EMBL" id="OCL98587.1"/>
    </source>
</evidence>
<evidence type="ECO:0000256" key="7">
    <source>
        <dbReference type="ARBA" id="ARBA00019179"/>
    </source>
</evidence>
<comment type="function">
    <text evidence="3 14 16">Endonuclease that specifically degrades the RNA of RNA-DNA hybrids.</text>
</comment>
<dbReference type="EMBL" id="LCUJ01000005">
    <property type="protein sequence ID" value="OCL98587.1"/>
    <property type="molecule type" value="Genomic_DNA"/>
</dbReference>
<evidence type="ECO:0000256" key="13">
    <source>
        <dbReference type="ARBA" id="ARBA00023211"/>
    </source>
</evidence>
<dbReference type="NCBIfam" id="NF000595">
    <property type="entry name" value="PRK00015.1-3"/>
    <property type="match status" value="1"/>
</dbReference>
<dbReference type="InterPro" id="IPR001352">
    <property type="entry name" value="RNase_HII/HIII"/>
</dbReference>
<evidence type="ECO:0000256" key="10">
    <source>
        <dbReference type="ARBA" id="ARBA00022723"/>
    </source>
</evidence>
<comment type="catalytic activity">
    <reaction evidence="1 14 15 16">
        <text>Endonucleolytic cleavage to 5'-phosphomonoester.</text>
        <dbReference type="EC" id="3.1.26.4"/>
    </reaction>
</comment>
<dbReference type="Proteomes" id="UP000093281">
    <property type="component" value="Unassembled WGS sequence"/>
</dbReference>
<proteinExistence type="inferred from homology"/>
<dbReference type="GO" id="GO:0032299">
    <property type="term" value="C:ribonuclease H2 complex"/>
    <property type="evidence" value="ECO:0007669"/>
    <property type="project" value="TreeGrafter"/>
</dbReference>
<dbReference type="AlphaFoldDB" id="A0A1C0B5Y3"/>
<evidence type="ECO:0000256" key="3">
    <source>
        <dbReference type="ARBA" id="ARBA00004065"/>
    </source>
</evidence>
<dbReference type="GO" id="GO:0003723">
    <property type="term" value="F:RNA binding"/>
    <property type="evidence" value="ECO:0007669"/>
    <property type="project" value="UniProtKB-UniRule"/>
</dbReference>
<accession>A0A1C0B5Y3</accession>
<keyword evidence="11 14" id="KW-0255">Endonuclease</keyword>
<feature type="domain" description="RNase H type-2" evidence="17">
    <location>
        <begin position="4"/>
        <end position="188"/>
    </location>
</feature>
<evidence type="ECO:0000256" key="11">
    <source>
        <dbReference type="ARBA" id="ARBA00022759"/>
    </source>
</evidence>
<sequence length="195" mass="21713">MQNLGLCGIDEAGRGPIAGPLVVAGTILLEEILGLNDSKVLSEKKREALFEEIKNKSKYHIVFKSAKQIDEFGISYCLKSSIEEIIEKLKGFTNSFLMDGNTNFGIQNLQKEIKADAKYPSVSAASILAKVSRDRFMNEISSSYPNYNFAKHKGYGTKAHIEAIKKFGRSDIHRISFKLKALGEVDFGTQNLLKF</sequence>
<dbReference type="Pfam" id="PF01351">
    <property type="entry name" value="RNase_HII"/>
    <property type="match status" value="1"/>
</dbReference>
<comment type="caution">
    <text evidence="18">The sequence shown here is derived from an EMBL/GenBank/DDBJ whole genome shotgun (WGS) entry which is preliminary data.</text>
</comment>
<dbReference type="Gene3D" id="3.30.420.10">
    <property type="entry name" value="Ribonuclease H-like superfamily/Ribonuclease H"/>
    <property type="match status" value="1"/>
</dbReference>
<evidence type="ECO:0000256" key="15">
    <source>
        <dbReference type="PROSITE-ProRule" id="PRU01319"/>
    </source>
</evidence>
<dbReference type="SUPFAM" id="SSF53098">
    <property type="entry name" value="Ribonuclease H-like"/>
    <property type="match status" value="1"/>
</dbReference>
<dbReference type="GO" id="GO:0006298">
    <property type="term" value="P:mismatch repair"/>
    <property type="evidence" value="ECO:0007669"/>
    <property type="project" value="TreeGrafter"/>
</dbReference>
<comment type="cofactor">
    <cofactor evidence="14 15">
        <name>Mn(2+)</name>
        <dbReference type="ChEBI" id="CHEBI:29035"/>
    </cofactor>
    <cofactor evidence="14 15">
        <name>Mg(2+)</name>
        <dbReference type="ChEBI" id="CHEBI:18420"/>
    </cofactor>
    <text evidence="14 15">Manganese or magnesium. Binds 1 divalent metal ion per monomer in the absence of substrate. May bind a second metal ion after substrate binding.</text>
</comment>
<dbReference type="EC" id="3.1.26.4" evidence="6 14"/>
<evidence type="ECO:0000256" key="6">
    <source>
        <dbReference type="ARBA" id="ARBA00012180"/>
    </source>
</evidence>
<dbReference type="InterPro" id="IPR022898">
    <property type="entry name" value="RNase_HII"/>
</dbReference>
<feature type="binding site" evidence="14 15">
    <location>
        <position position="11"/>
    </location>
    <ligand>
        <name>a divalent metal cation</name>
        <dbReference type="ChEBI" id="CHEBI:60240"/>
    </ligand>
</feature>
<dbReference type="PANTHER" id="PTHR10954:SF18">
    <property type="entry name" value="RIBONUCLEASE HII"/>
    <property type="match status" value="1"/>
</dbReference>
<keyword evidence="12 14" id="KW-0378">Hydrolase</keyword>
<dbReference type="GO" id="GO:0043137">
    <property type="term" value="P:DNA replication, removal of RNA primer"/>
    <property type="evidence" value="ECO:0007669"/>
    <property type="project" value="TreeGrafter"/>
</dbReference>
<keyword evidence="10 14" id="KW-0479">Metal-binding</keyword>
<dbReference type="OrthoDB" id="9803420at2"/>
<keyword evidence="9 14" id="KW-0540">Nuclease</keyword>